<dbReference type="GO" id="GO:0005829">
    <property type="term" value="C:cytosol"/>
    <property type="evidence" value="ECO:0007669"/>
    <property type="project" value="TreeGrafter"/>
</dbReference>
<dbReference type="InterPro" id="IPR014729">
    <property type="entry name" value="Rossmann-like_a/b/a_fold"/>
</dbReference>
<comment type="miscellaneous">
    <text evidence="8">The reaction proceeds by a bi uni uni bi ping pong mechanism.</text>
</comment>
<comment type="caution">
    <text evidence="9">The sequence shown here is derived from an EMBL/GenBank/DDBJ whole genome shotgun (WGS) entry which is preliminary data.</text>
</comment>
<keyword evidence="10" id="KW-1185">Reference proteome</keyword>
<dbReference type="PANTHER" id="PTHR21299:SF1">
    <property type="entry name" value="PANTOATE--BETA-ALANINE LIGASE"/>
    <property type="match status" value="1"/>
</dbReference>
<comment type="catalytic activity">
    <reaction evidence="7 8">
        <text>(R)-pantoate + beta-alanine + ATP = (R)-pantothenate + AMP + diphosphate + H(+)</text>
        <dbReference type="Rhea" id="RHEA:10912"/>
        <dbReference type="ChEBI" id="CHEBI:15378"/>
        <dbReference type="ChEBI" id="CHEBI:15980"/>
        <dbReference type="ChEBI" id="CHEBI:29032"/>
        <dbReference type="ChEBI" id="CHEBI:30616"/>
        <dbReference type="ChEBI" id="CHEBI:33019"/>
        <dbReference type="ChEBI" id="CHEBI:57966"/>
        <dbReference type="ChEBI" id="CHEBI:456215"/>
        <dbReference type="EC" id="6.3.2.1"/>
    </reaction>
</comment>
<evidence type="ECO:0000256" key="1">
    <source>
        <dbReference type="ARBA" id="ARBA00004990"/>
    </source>
</evidence>
<organism evidence="9 10">
    <name type="scientific">Patiriisocius marinus</name>
    <dbReference type="NCBI Taxonomy" id="1397112"/>
    <lineage>
        <taxon>Bacteria</taxon>
        <taxon>Pseudomonadati</taxon>
        <taxon>Bacteroidota</taxon>
        <taxon>Flavobacteriia</taxon>
        <taxon>Flavobacteriales</taxon>
        <taxon>Flavobacteriaceae</taxon>
        <taxon>Patiriisocius</taxon>
    </lineage>
</organism>
<dbReference type="NCBIfam" id="TIGR00018">
    <property type="entry name" value="panC"/>
    <property type="match status" value="1"/>
</dbReference>
<keyword evidence="6 8" id="KW-0067">ATP-binding</keyword>
<comment type="pathway">
    <text evidence="1 8">Cofactor biosynthesis; (R)-pantothenate biosynthesis; (R)-pantothenate from (R)-pantoate and beta-alanine: step 1/1.</text>
</comment>
<feature type="binding site" evidence="8">
    <location>
        <position position="126"/>
    </location>
    <ligand>
        <name>(R)-pantoate</name>
        <dbReference type="ChEBI" id="CHEBI:15980"/>
    </ligand>
</feature>
<evidence type="ECO:0000256" key="3">
    <source>
        <dbReference type="ARBA" id="ARBA00022598"/>
    </source>
</evidence>
<dbReference type="SUPFAM" id="SSF52374">
    <property type="entry name" value="Nucleotidylyl transferase"/>
    <property type="match status" value="1"/>
</dbReference>
<dbReference type="Gene3D" id="3.30.1300.10">
    <property type="entry name" value="Pantoate-beta-alanine ligase, C-terminal domain"/>
    <property type="match status" value="1"/>
</dbReference>
<dbReference type="EMBL" id="BKCG01000007">
    <property type="protein sequence ID" value="GER60302.1"/>
    <property type="molecule type" value="Genomic_DNA"/>
</dbReference>
<dbReference type="Proteomes" id="UP000326509">
    <property type="component" value="Unassembled WGS sequence"/>
</dbReference>
<feature type="binding site" evidence="8">
    <location>
        <position position="32"/>
    </location>
    <ligand>
        <name>(R)-pantoate</name>
        <dbReference type="ChEBI" id="CHEBI:15980"/>
    </ligand>
</feature>
<gene>
    <name evidence="8 9" type="primary">panC</name>
    <name evidence="9" type="ORF">ULMA_24100</name>
</gene>
<dbReference type="InterPro" id="IPR003721">
    <property type="entry name" value="Pantoate_ligase"/>
</dbReference>
<dbReference type="GO" id="GO:0005524">
    <property type="term" value="F:ATP binding"/>
    <property type="evidence" value="ECO:0007669"/>
    <property type="project" value="UniProtKB-KW"/>
</dbReference>
<evidence type="ECO:0000256" key="2">
    <source>
        <dbReference type="ARBA" id="ARBA00009256"/>
    </source>
</evidence>
<comment type="function">
    <text evidence="8">Catalyzes the condensation of pantoate with beta-alanine in an ATP-dependent reaction via a pantoyl-adenylate intermediate.</text>
</comment>
<evidence type="ECO:0000256" key="8">
    <source>
        <dbReference type="HAMAP-Rule" id="MF_00158"/>
    </source>
</evidence>
<feature type="binding site" evidence="8">
    <location>
        <begin position="157"/>
        <end position="160"/>
    </location>
    <ligand>
        <name>ATP</name>
        <dbReference type="ChEBI" id="CHEBI:30616"/>
    </ligand>
</feature>
<evidence type="ECO:0000256" key="4">
    <source>
        <dbReference type="ARBA" id="ARBA00022655"/>
    </source>
</evidence>
<evidence type="ECO:0000313" key="9">
    <source>
        <dbReference type="EMBL" id="GER60302.1"/>
    </source>
</evidence>
<sequence length="252" mass="28268">MGALHQGHLSLVSQALQDNDCVVVSIFVNPTQFDNEGDLKKYPRTLDKDVTLLETLQGNIIVYAPDALAFYEGNIKSRTFNFGAIANEMEGKHRKGHFDGVGTVVSRLLKIVAPHKAYFGQKDFQQLQIVKKLVEIENISTTIVGCEIVREPNGVAMSSRNKRLSTTEFEEAILISATLKEVASKFNSLSLPALTKLAEKKFKESNLKLEYFEIANERTLKTALRKHKSTKYRAFVAAFCGEVRLIDNMRIN</sequence>
<dbReference type="UniPathway" id="UPA00028">
    <property type="reaction ID" value="UER00005"/>
</dbReference>
<keyword evidence="4 8" id="KW-0566">Pantothenate biosynthesis</keyword>
<dbReference type="GO" id="GO:0004592">
    <property type="term" value="F:pantoate-beta-alanine ligase activity"/>
    <property type="evidence" value="ECO:0007669"/>
    <property type="project" value="UniProtKB-UniRule"/>
</dbReference>
<name>A0A5J4J0E4_9FLAO</name>
<evidence type="ECO:0000256" key="7">
    <source>
        <dbReference type="ARBA" id="ARBA00048258"/>
    </source>
</evidence>
<evidence type="ECO:0000256" key="6">
    <source>
        <dbReference type="ARBA" id="ARBA00022840"/>
    </source>
</evidence>
<feature type="binding site" evidence="8">
    <location>
        <position position="32"/>
    </location>
    <ligand>
        <name>beta-alanine</name>
        <dbReference type="ChEBI" id="CHEBI:57966"/>
    </ligand>
</feature>
<proteinExistence type="inferred from homology"/>
<dbReference type="EC" id="6.3.2.1" evidence="8"/>
<dbReference type="GO" id="GO:0015940">
    <property type="term" value="P:pantothenate biosynthetic process"/>
    <property type="evidence" value="ECO:0007669"/>
    <property type="project" value="UniProtKB-UniRule"/>
</dbReference>
<feature type="binding site" evidence="8">
    <location>
        <begin position="1"/>
        <end position="8"/>
    </location>
    <ligand>
        <name>ATP</name>
        <dbReference type="ChEBI" id="CHEBI:30616"/>
    </ligand>
</feature>
<comment type="similarity">
    <text evidence="2 8">Belongs to the pantothenate synthetase family.</text>
</comment>
<feature type="binding site" evidence="8">
    <location>
        <begin position="120"/>
        <end position="123"/>
    </location>
    <ligand>
        <name>ATP</name>
        <dbReference type="ChEBI" id="CHEBI:30616"/>
    </ligand>
</feature>
<accession>A0A5J4J0E4</accession>
<feature type="binding site" evidence="8">
    <location>
        <position position="149"/>
    </location>
    <ligand>
        <name>ATP</name>
        <dbReference type="ChEBI" id="CHEBI:30616"/>
    </ligand>
</feature>
<dbReference type="Pfam" id="PF02569">
    <property type="entry name" value="Pantoate_ligase"/>
    <property type="match status" value="1"/>
</dbReference>
<keyword evidence="3 8" id="KW-0436">Ligase</keyword>
<dbReference type="PANTHER" id="PTHR21299">
    <property type="entry name" value="CYTIDYLATE KINASE/PANTOATE-BETA-ALANINE LIGASE"/>
    <property type="match status" value="1"/>
</dbReference>
<protein>
    <recommendedName>
        <fullName evidence="8">Pantothenate synthetase</fullName>
        <shortName evidence="8">PS</shortName>
        <ecNumber evidence="8">6.3.2.1</ecNumber>
    </recommendedName>
    <alternativeName>
        <fullName evidence="8">Pantoate--beta-alanine ligase</fullName>
    </alternativeName>
    <alternativeName>
        <fullName evidence="8">Pantoate-activating enzyme</fullName>
    </alternativeName>
</protein>
<dbReference type="AlphaFoldDB" id="A0A5J4J0E4"/>
<comment type="subunit">
    <text evidence="8">Homodimer.</text>
</comment>
<keyword evidence="5 8" id="KW-0547">Nucleotide-binding</keyword>
<comment type="subcellular location">
    <subcellularLocation>
        <location evidence="8">Cytoplasm</location>
    </subcellularLocation>
</comment>
<keyword evidence="8" id="KW-0963">Cytoplasm</keyword>
<feature type="active site" description="Proton donor" evidence="8">
    <location>
        <position position="8"/>
    </location>
</feature>
<evidence type="ECO:0000256" key="5">
    <source>
        <dbReference type="ARBA" id="ARBA00022741"/>
    </source>
</evidence>
<dbReference type="Gene3D" id="3.40.50.620">
    <property type="entry name" value="HUPs"/>
    <property type="match status" value="1"/>
</dbReference>
<dbReference type="InterPro" id="IPR042176">
    <property type="entry name" value="Pantoate_ligase_C"/>
</dbReference>
<evidence type="ECO:0000313" key="10">
    <source>
        <dbReference type="Proteomes" id="UP000326509"/>
    </source>
</evidence>
<reference evidence="9 10" key="1">
    <citation type="submission" date="2019-08" db="EMBL/GenBank/DDBJ databases">
        <title>Draft genome sequence of Ulvibacter marinus type strain NBRC 109484.</title>
        <authorList>
            <person name="Kawano K."/>
            <person name="Ushijima N."/>
            <person name="Kihara M."/>
            <person name="Itoh H."/>
        </authorList>
    </citation>
    <scope>NUCLEOTIDE SEQUENCE [LARGE SCALE GENOMIC DNA]</scope>
    <source>
        <strain evidence="9 10">NBRC 109484</strain>
    </source>
</reference>
<dbReference type="HAMAP" id="MF_00158">
    <property type="entry name" value="PanC"/>
    <property type="match status" value="1"/>
</dbReference>